<keyword evidence="18" id="KW-0460">Magnesium</keyword>
<evidence type="ECO:0000256" key="9">
    <source>
        <dbReference type="ARBA" id="ARBA00022840"/>
    </source>
</evidence>
<keyword evidence="13" id="KW-0594">Phospholipid biosynthesis</keyword>
<evidence type="ECO:0000256" key="4">
    <source>
        <dbReference type="ARBA" id="ARBA00022516"/>
    </source>
</evidence>
<evidence type="ECO:0000256" key="16">
    <source>
        <dbReference type="PIRSR" id="PIRSR600829-2"/>
    </source>
</evidence>
<keyword evidence="4" id="KW-0444">Lipid biosynthesis</keyword>
<dbReference type="Proteomes" id="UP001237207">
    <property type="component" value="Unassembled WGS sequence"/>
</dbReference>
<comment type="caution">
    <text evidence="20">The sequence shown here is derived from an EMBL/GenBank/DDBJ whole genome shotgun (WGS) entry which is preliminary data.</text>
</comment>
<proteinExistence type="inferred from homology"/>
<feature type="binding site" evidence="18">
    <location>
        <position position="79"/>
    </location>
    <ligand>
        <name>a divalent metal cation</name>
        <dbReference type="ChEBI" id="CHEBI:60240"/>
    </ligand>
</feature>
<evidence type="ECO:0000256" key="5">
    <source>
        <dbReference type="ARBA" id="ARBA00022679"/>
    </source>
</evidence>
<dbReference type="PROSITE" id="PS01069">
    <property type="entry name" value="DAGK_PROKAR"/>
    <property type="match status" value="1"/>
</dbReference>
<feature type="binding site" evidence="17">
    <location>
        <begin position="97"/>
        <end position="98"/>
    </location>
    <ligand>
        <name>ATP</name>
        <dbReference type="ChEBI" id="CHEBI:30616"/>
    </ligand>
</feature>
<evidence type="ECO:0000256" key="12">
    <source>
        <dbReference type="ARBA" id="ARBA00023136"/>
    </source>
</evidence>
<evidence type="ECO:0000256" key="10">
    <source>
        <dbReference type="ARBA" id="ARBA00022989"/>
    </source>
</evidence>
<feature type="transmembrane region" description="Helical" evidence="19">
    <location>
        <begin position="34"/>
        <end position="52"/>
    </location>
</feature>
<dbReference type="EMBL" id="JAUSUC010000002">
    <property type="protein sequence ID" value="MDQ0213916.1"/>
    <property type="molecule type" value="Genomic_DNA"/>
</dbReference>
<comment type="similarity">
    <text evidence="2">Belongs to the bacterial diacylglycerol kinase family.</text>
</comment>
<evidence type="ECO:0000256" key="1">
    <source>
        <dbReference type="ARBA" id="ARBA00004651"/>
    </source>
</evidence>
<keyword evidence="7 17" id="KW-0547">Nucleotide-binding</keyword>
<dbReference type="InterPro" id="IPR033717">
    <property type="entry name" value="UDPK"/>
</dbReference>
<feature type="binding site" evidence="16">
    <location>
        <position position="13"/>
    </location>
    <ligand>
        <name>substrate</name>
    </ligand>
</feature>
<feature type="binding site" evidence="16">
    <location>
        <position position="72"/>
    </location>
    <ligand>
        <name>substrate</name>
    </ligand>
</feature>
<evidence type="ECO:0000256" key="15">
    <source>
        <dbReference type="PIRSR" id="PIRSR600829-1"/>
    </source>
</evidence>
<dbReference type="GO" id="GO:0008654">
    <property type="term" value="P:phospholipid biosynthetic process"/>
    <property type="evidence" value="ECO:0007669"/>
    <property type="project" value="UniProtKB-KW"/>
</dbReference>
<evidence type="ECO:0000256" key="14">
    <source>
        <dbReference type="ARBA" id="ARBA00023264"/>
    </source>
</evidence>
<evidence type="ECO:0000256" key="6">
    <source>
        <dbReference type="ARBA" id="ARBA00022692"/>
    </source>
</evidence>
<reference evidence="20" key="1">
    <citation type="submission" date="2023-07" db="EMBL/GenBank/DDBJ databases">
        <title>Genomic Encyclopedia of Type Strains, Phase IV (KMG-IV): sequencing the most valuable type-strain genomes for metagenomic binning, comparative biology and taxonomic classification.</title>
        <authorList>
            <person name="Goeker M."/>
        </authorList>
    </citation>
    <scope>NUCLEOTIDE SEQUENCE</scope>
    <source>
        <strain evidence="20">DSM 23947</strain>
    </source>
</reference>
<feature type="binding site" evidence="17">
    <location>
        <position position="20"/>
    </location>
    <ligand>
        <name>ATP</name>
        <dbReference type="ChEBI" id="CHEBI:30616"/>
    </ligand>
</feature>
<dbReference type="Gene3D" id="1.10.287.3610">
    <property type="match status" value="1"/>
</dbReference>
<dbReference type="PANTHER" id="PTHR34299:SF1">
    <property type="entry name" value="DIACYLGLYCEROL KINASE"/>
    <property type="match status" value="1"/>
</dbReference>
<sequence length="127" mass="14567">MDLKDKRTFSLQRLKRSFSYALNGIKLAMGEPNFRIHLIASLWVILFGFIFSLTRVEWGIILLLIFGMFTLEMMNTAIERTVDMVTKEFHPLAKMAKDIAAGAVLLFAILSVILGMLIFIPKVMMYF</sequence>
<dbReference type="PANTHER" id="PTHR34299">
    <property type="entry name" value="DIACYLGLYCEROL KINASE"/>
    <property type="match status" value="1"/>
</dbReference>
<evidence type="ECO:0000256" key="11">
    <source>
        <dbReference type="ARBA" id="ARBA00023098"/>
    </source>
</evidence>
<dbReference type="InterPro" id="IPR000829">
    <property type="entry name" value="DAGK"/>
</dbReference>
<keyword evidence="12 19" id="KW-0472">Membrane</keyword>
<keyword evidence="21" id="KW-1185">Reference proteome</keyword>
<dbReference type="AlphaFoldDB" id="A0AAJ1WJ98"/>
<dbReference type="GO" id="GO:0005886">
    <property type="term" value="C:plasma membrane"/>
    <property type="evidence" value="ECO:0007669"/>
    <property type="project" value="UniProtKB-SubCell"/>
</dbReference>
<feature type="active site" description="Proton acceptor" evidence="15">
    <location>
        <position position="72"/>
    </location>
</feature>
<feature type="binding site" evidence="17">
    <location>
        <position position="79"/>
    </location>
    <ligand>
        <name>ATP</name>
        <dbReference type="ChEBI" id="CHEBI:30616"/>
    </ligand>
</feature>
<feature type="transmembrane region" description="Helical" evidence="19">
    <location>
        <begin position="58"/>
        <end position="78"/>
    </location>
</feature>
<feature type="binding site" evidence="17">
    <location>
        <begin position="88"/>
        <end position="90"/>
    </location>
    <ligand>
        <name>ATP</name>
        <dbReference type="ChEBI" id="CHEBI:30616"/>
    </ligand>
</feature>
<gene>
    <name evidence="20" type="ORF">J2S13_000310</name>
</gene>
<keyword evidence="14" id="KW-1208">Phospholipid metabolism</keyword>
<keyword evidence="6 19" id="KW-0812">Transmembrane</keyword>
<accession>A0AAJ1WJ98</accession>
<keyword evidence="5" id="KW-0808">Transferase</keyword>
<dbReference type="CDD" id="cd14265">
    <property type="entry name" value="UDPK_IM_like"/>
    <property type="match status" value="1"/>
</dbReference>
<dbReference type="Pfam" id="PF01219">
    <property type="entry name" value="DAGK_prokar"/>
    <property type="match status" value="1"/>
</dbReference>
<keyword evidence="10 19" id="KW-1133">Transmembrane helix</keyword>
<comment type="subcellular location">
    <subcellularLocation>
        <location evidence="1">Cell membrane</location>
        <topology evidence="1">Multi-pass membrane protein</topology>
    </subcellularLocation>
</comment>
<evidence type="ECO:0000256" key="17">
    <source>
        <dbReference type="PIRSR" id="PIRSR600829-3"/>
    </source>
</evidence>
<keyword evidence="8 20" id="KW-0418">Kinase</keyword>
<feature type="binding site" evidence="17">
    <location>
        <position position="13"/>
    </location>
    <ligand>
        <name>ATP</name>
        <dbReference type="ChEBI" id="CHEBI:30616"/>
    </ligand>
</feature>
<evidence type="ECO:0000256" key="13">
    <source>
        <dbReference type="ARBA" id="ARBA00023209"/>
    </source>
</evidence>
<evidence type="ECO:0000313" key="20">
    <source>
        <dbReference type="EMBL" id="MDQ0213916.1"/>
    </source>
</evidence>
<evidence type="ECO:0000256" key="8">
    <source>
        <dbReference type="ARBA" id="ARBA00022777"/>
    </source>
</evidence>
<comment type="cofactor">
    <cofactor evidence="18">
        <name>Mg(2+)</name>
        <dbReference type="ChEBI" id="CHEBI:18420"/>
    </cofactor>
    <text evidence="18">Mn(2+), Zn(2+), Cd(2+) and Co(2+) support activity to lesser extents.</text>
</comment>
<evidence type="ECO:0000256" key="7">
    <source>
        <dbReference type="ARBA" id="ARBA00022741"/>
    </source>
</evidence>
<dbReference type="GO" id="GO:0016301">
    <property type="term" value="F:kinase activity"/>
    <property type="evidence" value="ECO:0007669"/>
    <property type="project" value="UniProtKB-KW"/>
</dbReference>
<dbReference type="InterPro" id="IPR036945">
    <property type="entry name" value="DAGK_sf"/>
</dbReference>
<evidence type="ECO:0000256" key="19">
    <source>
        <dbReference type="SAM" id="Phobius"/>
    </source>
</evidence>
<feature type="binding site" evidence="17">
    <location>
        <position position="31"/>
    </location>
    <ligand>
        <name>ATP</name>
        <dbReference type="ChEBI" id="CHEBI:30616"/>
    </ligand>
</feature>
<evidence type="ECO:0000313" key="21">
    <source>
        <dbReference type="Proteomes" id="UP001237207"/>
    </source>
</evidence>
<evidence type="ECO:0000256" key="18">
    <source>
        <dbReference type="PIRSR" id="PIRSR600829-4"/>
    </source>
</evidence>
<protein>
    <submittedName>
        <fullName evidence="20">Diacylglycerol kinase</fullName>
    </submittedName>
</protein>
<keyword evidence="3" id="KW-1003">Cell membrane</keyword>
<feature type="binding site" evidence="18">
    <location>
        <position position="31"/>
    </location>
    <ligand>
        <name>a divalent metal cation</name>
        <dbReference type="ChEBI" id="CHEBI:60240"/>
    </ligand>
</feature>
<keyword evidence="9 17" id="KW-0067">ATP-binding</keyword>
<organism evidence="20 21">
    <name type="scientific">Oikeobacillus pervagus</name>
    <dbReference type="NCBI Taxonomy" id="1325931"/>
    <lineage>
        <taxon>Bacteria</taxon>
        <taxon>Bacillati</taxon>
        <taxon>Bacillota</taxon>
        <taxon>Bacilli</taxon>
        <taxon>Bacillales</taxon>
        <taxon>Bacillaceae</taxon>
        <taxon>Oikeobacillus</taxon>
    </lineage>
</organism>
<evidence type="ECO:0000256" key="2">
    <source>
        <dbReference type="ARBA" id="ARBA00005967"/>
    </source>
</evidence>
<dbReference type="GO" id="GO:0005524">
    <property type="term" value="F:ATP binding"/>
    <property type="evidence" value="ECO:0007669"/>
    <property type="project" value="UniProtKB-KW"/>
</dbReference>
<dbReference type="RefSeq" id="WP_307255913.1">
    <property type="nucleotide sequence ID" value="NZ_JAUSUC010000002.1"/>
</dbReference>
<name>A0AAJ1WJ98_9BACI</name>
<evidence type="ECO:0000256" key="3">
    <source>
        <dbReference type="ARBA" id="ARBA00022475"/>
    </source>
</evidence>
<feature type="transmembrane region" description="Helical" evidence="19">
    <location>
        <begin position="99"/>
        <end position="120"/>
    </location>
</feature>
<keyword evidence="11" id="KW-0443">Lipid metabolism</keyword>
<keyword evidence="18" id="KW-0479">Metal-binding</keyword>
<dbReference type="GO" id="GO:0046872">
    <property type="term" value="F:metal ion binding"/>
    <property type="evidence" value="ECO:0007669"/>
    <property type="project" value="UniProtKB-KW"/>
</dbReference>